<name>L9Y6Q0_9EURY</name>
<proteinExistence type="predicted"/>
<sequence>MVSEQFSQAVRGSGGDPIDVSSSTGSLETNEYGSATSASASAYPITVDPAWQIEEVMFFALPDDKEVTATLEDGSSTTFEPKGPDWVLNTLEIDVLEITDPENSEGETSLLAVGD</sequence>
<dbReference type="STRING" id="1227496.C489_05238"/>
<comment type="caution">
    <text evidence="2">The sequence shown here is derived from an EMBL/GenBank/DDBJ whole genome shotgun (WGS) entry which is preliminary data.</text>
</comment>
<dbReference type="EMBL" id="AOID01000016">
    <property type="protein sequence ID" value="ELY69331.1"/>
    <property type="molecule type" value="Genomic_DNA"/>
</dbReference>
<organism evidence="2 3">
    <name type="scientific">Natrinema versiforme JCM 10478</name>
    <dbReference type="NCBI Taxonomy" id="1227496"/>
    <lineage>
        <taxon>Archaea</taxon>
        <taxon>Methanobacteriati</taxon>
        <taxon>Methanobacteriota</taxon>
        <taxon>Stenosarchaea group</taxon>
        <taxon>Halobacteria</taxon>
        <taxon>Halobacteriales</taxon>
        <taxon>Natrialbaceae</taxon>
        <taxon>Natrinema</taxon>
    </lineage>
</organism>
<dbReference type="AlphaFoldDB" id="L9Y6Q0"/>
<evidence type="ECO:0000313" key="2">
    <source>
        <dbReference type="EMBL" id="ELY69331.1"/>
    </source>
</evidence>
<accession>L9Y6Q0</accession>
<dbReference type="RefSeq" id="WP_006430101.1">
    <property type="nucleotide sequence ID" value="NZ_AOID01000016.1"/>
</dbReference>
<dbReference type="Proteomes" id="UP000011632">
    <property type="component" value="Unassembled WGS sequence"/>
</dbReference>
<dbReference type="OrthoDB" id="287565at2157"/>
<feature type="region of interest" description="Disordered" evidence="1">
    <location>
        <begin position="1"/>
        <end position="39"/>
    </location>
</feature>
<gene>
    <name evidence="2" type="ORF">C489_05238</name>
</gene>
<feature type="compositionally biased region" description="Polar residues" evidence="1">
    <location>
        <begin position="20"/>
        <end position="33"/>
    </location>
</feature>
<feature type="compositionally biased region" description="Polar residues" evidence="1">
    <location>
        <begin position="1"/>
        <end position="10"/>
    </location>
</feature>
<evidence type="ECO:0000256" key="1">
    <source>
        <dbReference type="SAM" id="MobiDB-lite"/>
    </source>
</evidence>
<evidence type="ECO:0000313" key="3">
    <source>
        <dbReference type="Proteomes" id="UP000011632"/>
    </source>
</evidence>
<keyword evidence="3" id="KW-1185">Reference proteome</keyword>
<dbReference type="PATRIC" id="fig|1227496.3.peg.1055"/>
<reference evidence="2 3" key="1">
    <citation type="journal article" date="2014" name="PLoS Genet.">
        <title>Phylogenetically driven sequencing of extremely halophilic archaea reveals strategies for static and dynamic osmo-response.</title>
        <authorList>
            <person name="Becker E.A."/>
            <person name="Seitzer P.M."/>
            <person name="Tritt A."/>
            <person name="Larsen D."/>
            <person name="Krusor M."/>
            <person name="Yao A.I."/>
            <person name="Wu D."/>
            <person name="Madern D."/>
            <person name="Eisen J.A."/>
            <person name="Darling A.E."/>
            <person name="Facciotti M.T."/>
        </authorList>
    </citation>
    <scope>NUCLEOTIDE SEQUENCE [LARGE SCALE GENOMIC DNA]</scope>
    <source>
        <strain evidence="2 3">JCM 10478</strain>
    </source>
</reference>
<protein>
    <submittedName>
        <fullName evidence="2">Uncharacterized protein</fullName>
    </submittedName>
</protein>